<evidence type="ECO:0000313" key="5">
    <source>
        <dbReference type="EMBL" id="KAK6131606.1"/>
    </source>
</evidence>
<evidence type="ECO:0000256" key="1">
    <source>
        <dbReference type="ARBA" id="ARBA00004370"/>
    </source>
</evidence>
<keyword evidence="4" id="KW-1133">Transmembrane helix</keyword>
<dbReference type="EMBL" id="JABTTQ020001348">
    <property type="protein sequence ID" value="KAK6131606.1"/>
    <property type="molecule type" value="Genomic_DNA"/>
</dbReference>
<name>A0ABR0VBT4_REHGL</name>
<gene>
    <name evidence="5" type="ORF">DH2020_034620</name>
</gene>
<protein>
    <recommendedName>
        <fullName evidence="7">Late embryogenesis abundant protein LEA-2 subgroup domain-containing protein</fullName>
    </recommendedName>
</protein>
<evidence type="ECO:0000256" key="3">
    <source>
        <dbReference type="SAM" id="MobiDB-lite"/>
    </source>
</evidence>
<comment type="subcellular location">
    <subcellularLocation>
        <location evidence="1">Membrane</location>
    </subcellularLocation>
</comment>
<keyword evidence="2 4" id="KW-0472">Membrane</keyword>
<keyword evidence="4" id="KW-0812">Transmembrane</keyword>
<accession>A0ABR0VBT4</accession>
<dbReference type="Proteomes" id="UP001318860">
    <property type="component" value="Unassembled WGS sequence"/>
</dbReference>
<evidence type="ECO:0000256" key="2">
    <source>
        <dbReference type="ARBA" id="ARBA00023136"/>
    </source>
</evidence>
<organism evidence="5 6">
    <name type="scientific">Rehmannia glutinosa</name>
    <name type="common">Chinese foxglove</name>
    <dbReference type="NCBI Taxonomy" id="99300"/>
    <lineage>
        <taxon>Eukaryota</taxon>
        <taxon>Viridiplantae</taxon>
        <taxon>Streptophyta</taxon>
        <taxon>Embryophyta</taxon>
        <taxon>Tracheophyta</taxon>
        <taxon>Spermatophyta</taxon>
        <taxon>Magnoliopsida</taxon>
        <taxon>eudicotyledons</taxon>
        <taxon>Gunneridae</taxon>
        <taxon>Pentapetalae</taxon>
        <taxon>asterids</taxon>
        <taxon>lamiids</taxon>
        <taxon>Lamiales</taxon>
        <taxon>Orobanchaceae</taxon>
        <taxon>Rehmannieae</taxon>
        <taxon>Rehmannia</taxon>
    </lineage>
</organism>
<reference evidence="5 6" key="1">
    <citation type="journal article" date="2021" name="Comput. Struct. Biotechnol. J.">
        <title>De novo genome assembly of the potent medicinal plant Rehmannia glutinosa using nanopore technology.</title>
        <authorList>
            <person name="Ma L."/>
            <person name="Dong C."/>
            <person name="Song C."/>
            <person name="Wang X."/>
            <person name="Zheng X."/>
            <person name="Niu Y."/>
            <person name="Chen S."/>
            <person name="Feng W."/>
        </authorList>
    </citation>
    <scope>NUCLEOTIDE SEQUENCE [LARGE SCALE GENOMIC DNA]</scope>
    <source>
        <strain evidence="5">DH-2019</strain>
    </source>
</reference>
<proteinExistence type="predicted"/>
<dbReference type="PANTHER" id="PTHR31234:SF2">
    <property type="entry name" value="OS05G0199100 PROTEIN"/>
    <property type="match status" value="1"/>
</dbReference>
<keyword evidence="6" id="KW-1185">Reference proteome</keyword>
<dbReference type="PANTHER" id="PTHR31234">
    <property type="entry name" value="LATE EMBRYOGENESIS ABUNDANT (LEA) HYDROXYPROLINE-RICH GLYCOPROTEIN FAMILY"/>
    <property type="match status" value="1"/>
</dbReference>
<feature type="transmembrane region" description="Helical" evidence="4">
    <location>
        <begin position="112"/>
        <end position="135"/>
    </location>
</feature>
<comment type="caution">
    <text evidence="5">The sequence shown here is derived from an EMBL/GenBank/DDBJ whole genome shotgun (WGS) entry which is preliminary data.</text>
</comment>
<evidence type="ECO:0000256" key="4">
    <source>
        <dbReference type="SAM" id="Phobius"/>
    </source>
</evidence>
<sequence length="360" mass="41040">MGTPSDNQRQKIVMGYPSLDRYNHQAQQMYPPPPPVYPVPYRPQNYASSSSHPLPFPQGYHDPSPMFQPDGKYMPSTSQKPYSPQPYNDYYYQQHYKPLVPESNNNSSFGRVMLILMIVLVASMCMMSLVMWFLFGTYVPEFEVASIKVSNFTVTNTTLTGTWNVDVSVTNTNKELALCFDHVMSSIFYKESLLGISAVQPFHVPQMQRYDVNFSMPAENGQRDNKLQDWVLPTLSQDHSNGMVYFSLRLALKANFSTPKMVYRQQSLRVLCDNMQVMFSINGEGTLSPGLGNSCLIRVHDSLKQPTKETGWTPEIHLRPPRRPPTPGHHHRMQFVSSRYMRLPTAASHHSSAATWRVAS</sequence>
<dbReference type="InterPro" id="IPR044839">
    <property type="entry name" value="NDR1-like"/>
</dbReference>
<evidence type="ECO:0008006" key="7">
    <source>
        <dbReference type="Google" id="ProtNLM"/>
    </source>
</evidence>
<evidence type="ECO:0000313" key="6">
    <source>
        <dbReference type="Proteomes" id="UP001318860"/>
    </source>
</evidence>
<feature type="region of interest" description="Disordered" evidence="3">
    <location>
        <begin position="307"/>
        <end position="331"/>
    </location>
</feature>